<protein>
    <submittedName>
        <fullName evidence="2">Uncharacterized protein</fullName>
    </submittedName>
</protein>
<dbReference type="Proteomes" id="UP001148838">
    <property type="component" value="Unassembled WGS sequence"/>
</dbReference>
<name>A0ABQ8SNM2_PERAM</name>
<sequence length="125" mass="14207">MHVAERGGTCDLVTYLVPSSRGDDRGRGRSPSARQVLRGGEHHPAVVHRASRRHDVISRILVAWRSDAQLRYHERRYQCAVSSTQKFLVQQHITTSKHQANKQLNSKQRQLFLTQPTTSNVRSGV</sequence>
<keyword evidence="3" id="KW-1185">Reference proteome</keyword>
<organism evidence="2 3">
    <name type="scientific">Periplaneta americana</name>
    <name type="common">American cockroach</name>
    <name type="synonym">Blatta americana</name>
    <dbReference type="NCBI Taxonomy" id="6978"/>
    <lineage>
        <taxon>Eukaryota</taxon>
        <taxon>Metazoa</taxon>
        <taxon>Ecdysozoa</taxon>
        <taxon>Arthropoda</taxon>
        <taxon>Hexapoda</taxon>
        <taxon>Insecta</taxon>
        <taxon>Pterygota</taxon>
        <taxon>Neoptera</taxon>
        <taxon>Polyneoptera</taxon>
        <taxon>Dictyoptera</taxon>
        <taxon>Blattodea</taxon>
        <taxon>Blattoidea</taxon>
        <taxon>Blattidae</taxon>
        <taxon>Blattinae</taxon>
        <taxon>Periplaneta</taxon>
    </lineage>
</organism>
<proteinExistence type="predicted"/>
<reference evidence="2 3" key="1">
    <citation type="journal article" date="2022" name="Allergy">
        <title>Genome assembly and annotation of Periplaneta americana reveal a comprehensive cockroach allergen profile.</title>
        <authorList>
            <person name="Wang L."/>
            <person name="Xiong Q."/>
            <person name="Saelim N."/>
            <person name="Wang L."/>
            <person name="Nong W."/>
            <person name="Wan A.T."/>
            <person name="Shi M."/>
            <person name="Liu X."/>
            <person name="Cao Q."/>
            <person name="Hui J.H.L."/>
            <person name="Sookrung N."/>
            <person name="Leung T.F."/>
            <person name="Tungtrongchitr A."/>
            <person name="Tsui S.K.W."/>
        </authorList>
    </citation>
    <scope>NUCLEOTIDE SEQUENCE [LARGE SCALE GENOMIC DNA]</scope>
    <source>
        <strain evidence="2">PWHHKU_190912</strain>
    </source>
</reference>
<evidence type="ECO:0000313" key="2">
    <source>
        <dbReference type="EMBL" id="KAJ4435030.1"/>
    </source>
</evidence>
<accession>A0ABQ8SNM2</accession>
<comment type="caution">
    <text evidence="2">The sequence shown here is derived from an EMBL/GenBank/DDBJ whole genome shotgun (WGS) entry which is preliminary data.</text>
</comment>
<feature type="region of interest" description="Disordered" evidence="1">
    <location>
        <begin position="18"/>
        <end position="49"/>
    </location>
</feature>
<gene>
    <name evidence="2" type="ORF">ANN_23603</name>
</gene>
<dbReference type="EMBL" id="JAJSOF020000025">
    <property type="protein sequence ID" value="KAJ4435030.1"/>
    <property type="molecule type" value="Genomic_DNA"/>
</dbReference>
<evidence type="ECO:0000256" key="1">
    <source>
        <dbReference type="SAM" id="MobiDB-lite"/>
    </source>
</evidence>
<evidence type="ECO:0000313" key="3">
    <source>
        <dbReference type="Proteomes" id="UP001148838"/>
    </source>
</evidence>